<dbReference type="InterPro" id="IPR003656">
    <property type="entry name" value="Znf_BED"/>
</dbReference>
<evidence type="ECO:0000256" key="3">
    <source>
        <dbReference type="ARBA" id="ARBA00022723"/>
    </source>
</evidence>
<evidence type="ECO:0000256" key="10">
    <source>
        <dbReference type="PROSITE-ProRule" id="PRU00027"/>
    </source>
</evidence>
<dbReference type="AlphaFoldDB" id="A0AAQ3K287"/>
<feature type="domain" description="BED-type" evidence="11">
    <location>
        <begin position="149"/>
        <end position="209"/>
    </location>
</feature>
<organism evidence="12 13">
    <name type="scientific">Canna indica</name>
    <name type="common">Indian-shot</name>
    <dbReference type="NCBI Taxonomy" id="4628"/>
    <lineage>
        <taxon>Eukaryota</taxon>
        <taxon>Viridiplantae</taxon>
        <taxon>Streptophyta</taxon>
        <taxon>Embryophyta</taxon>
        <taxon>Tracheophyta</taxon>
        <taxon>Spermatophyta</taxon>
        <taxon>Magnoliopsida</taxon>
        <taxon>Liliopsida</taxon>
        <taxon>Zingiberales</taxon>
        <taxon>Cannaceae</taxon>
        <taxon>Canna</taxon>
    </lineage>
</organism>
<evidence type="ECO:0000313" key="13">
    <source>
        <dbReference type="Proteomes" id="UP001327560"/>
    </source>
</evidence>
<dbReference type="GO" id="GO:0046983">
    <property type="term" value="F:protein dimerization activity"/>
    <property type="evidence" value="ECO:0007669"/>
    <property type="project" value="InterPro"/>
</dbReference>
<evidence type="ECO:0000256" key="4">
    <source>
        <dbReference type="ARBA" id="ARBA00022771"/>
    </source>
</evidence>
<keyword evidence="8" id="KW-0804">Transcription</keyword>
<keyword evidence="6" id="KW-0805">Transcription regulation</keyword>
<dbReference type="Pfam" id="PF14372">
    <property type="entry name" value="hAT-like_RNase-H"/>
    <property type="match status" value="1"/>
</dbReference>
<keyword evidence="4 10" id="KW-0863">Zinc-finger</keyword>
<evidence type="ECO:0000256" key="9">
    <source>
        <dbReference type="ARBA" id="ARBA00023242"/>
    </source>
</evidence>
<protein>
    <submittedName>
        <fullName evidence="12">Zinc finger BED domain-containing protein RICESLEEPER 2-like</fullName>
    </submittedName>
</protein>
<dbReference type="PANTHER" id="PTHR46481:SF10">
    <property type="entry name" value="ZINC FINGER BED DOMAIN-CONTAINING PROTEIN 39"/>
    <property type="match status" value="1"/>
</dbReference>
<dbReference type="InterPro" id="IPR052035">
    <property type="entry name" value="ZnF_BED_domain_contain"/>
</dbReference>
<reference evidence="12 13" key="1">
    <citation type="submission" date="2023-10" db="EMBL/GenBank/DDBJ databases">
        <title>Chromosome-scale genome assembly provides insights into flower coloration mechanisms of Canna indica.</title>
        <authorList>
            <person name="Li C."/>
        </authorList>
    </citation>
    <scope>NUCLEOTIDE SEQUENCE [LARGE SCALE GENOMIC DNA]</scope>
    <source>
        <tissue evidence="12">Flower</tissue>
    </source>
</reference>
<dbReference type="GO" id="GO:0005634">
    <property type="term" value="C:nucleus"/>
    <property type="evidence" value="ECO:0007669"/>
    <property type="project" value="UniProtKB-SubCell"/>
</dbReference>
<dbReference type="Pfam" id="PF05699">
    <property type="entry name" value="Dimer_Tnp_hAT"/>
    <property type="match status" value="1"/>
</dbReference>
<sequence>MYCFELLYAQTEDSSMDAKLRTQPPRSYEDFDPSIEWVTQEDLVSVLIHLPGKLLFLTCAWFPNKLYMFKLHVNRWPRCRIQEGAAEDMSSTPEVSSAPHEEQPIEVNMSNTMDESHDDVNPNPTETPVEVEDSDVNNDVDHFEKKKRAKTSSVWLEFKEEMIDGKKKARCIHCKDILTISVSGSTTHFQRHLKKCMHRKRHNMQQQMINFPTANSSIDTIFMGSALTDGRFNMKKMREGIAHWILMHEHPFSIVEEEGFNMMQKRGMIEWEKVSRTTIKKDCVQVYEAEKKKLKEQLKDVNKISLTTDLWRSTNQKIGYMILTGHFVDANWRLQKRVLNFVHIPPPHRGVEIADTIYKFLKEWGIENKVYTLSVDNASNNDSAIRILKDTFSRSTKLLCGGKLFHVRCCAHILNLMVQDGLSEIKHIIEDIHDSVSYVKQSEVRLQTFSEIVHQLQLPNRRLILECKTRWNSTYEMLATAIKFNEAFSRFRDPEPNCDSCPTEEDWEKVEKVAAILEVFTKVTNIISGSDYPTSNLFLNEVRQVKVMLDKKSQEEDDFIRVMTRRMKEKFEKYWGECNLLMAIASVLDPRCKMRIIHFSFTQMYSEQATRENITKKGESGKYLILSRMARDILAIPITTVASEATFSADTRVIDPYRFSLSSETMQVLLCGGDWCRHLHGVKKKTKVMDLDYYGQLWSMNYYGFVYF</sequence>
<evidence type="ECO:0000256" key="5">
    <source>
        <dbReference type="ARBA" id="ARBA00022833"/>
    </source>
</evidence>
<dbReference type="GO" id="GO:0008270">
    <property type="term" value="F:zinc ion binding"/>
    <property type="evidence" value="ECO:0007669"/>
    <property type="project" value="UniProtKB-KW"/>
</dbReference>
<dbReference type="SUPFAM" id="SSF53098">
    <property type="entry name" value="Ribonuclease H-like"/>
    <property type="match status" value="1"/>
</dbReference>
<dbReference type="GO" id="GO:0003677">
    <property type="term" value="F:DNA binding"/>
    <property type="evidence" value="ECO:0007669"/>
    <property type="project" value="UniProtKB-KW"/>
</dbReference>
<evidence type="ECO:0000313" key="12">
    <source>
        <dbReference type="EMBL" id="WOL00685.1"/>
    </source>
</evidence>
<dbReference type="EMBL" id="CP136892">
    <property type="protein sequence ID" value="WOL00685.1"/>
    <property type="molecule type" value="Genomic_DNA"/>
</dbReference>
<evidence type="ECO:0000256" key="7">
    <source>
        <dbReference type="ARBA" id="ARBA00023125"/>
    </source>
</evidence>
<comment type="subcellular location">
    <subcellularLocation>
        <location evidence="1">Nucleus</location>
    </subcellularLocation>
</comment>
<accession>A0AAQ3K287</accession>
<dbReference type="InterPro" id="IPR012337">
    <property type="entry name" value="RNaseH-like_sf"/>
</dbReference>
<evidence type="ECO:0000256" key="6">
    <source>
        <dbReference type="ARBA" id="ARBA00023015"/>
    </source>
</evidence>
<keyword evidence="7" id="KW-0238">DNA-binding</keyword>
<comment type="subunit">
    <text evidence="2">Homodimer.</text>
</comment>
<dbReference type="Pfam" id="PF02892">
    <property type="entry name" value="zf-BED"/>
    <property type="match status" value="1"/>
</dbReference>
<keyword evidence="13" id="KW-1185">Reference proteome</keyword>
<keyword evidence="5" id="KW-0862">Zinc</keyword>
<keyword evidence="3" id="KW-0479">Metal-binding</keyword>
<dbReference type="PANTHER" id="PTHR46481">
    <property type="entry name" value="ZINC FINGER BED DOMAIN-CONTAINING PROTEIN 4"/>
    <property type="match status" value="1"/>
</dbReference>
<dbReference type="Proteomes" id="UP001327560">
    <property type="component" value="Chromosome 3"/>
</dbReference>
<evidence type="ECO:0000259" key="11">
    <source>
        <dbReference type="PROSITE" id="PS50808"/>
    </source>
</evidence>
<proteinExistence type="predicted"/>
<keyword evidence="9" id="KW-0539">Nucleus</keyword>
<gene>
    <name evidence="12" type="ORF">Cni_G09398</name>
</gene>
<dbReference type="InterPro" id="IPR025525">
    <property type="entry name" value="hAT-like_transposase_RNase-H"/>
</dbReference>
<name>A0AAQ3K287_9LILI</name>
<evidence type="ECO:0000256" key="1">
    <source>
        <dbReference type="ARBA" id="ARBA00004123"/>
    </source>
</evidence>
<evidence type="ECO:0000256" key="8">
    <source>
        <dbReference type="ARBA" id="ARBA00023163"/>
    </source>
</evidence>
<dbReference type="InterPro" id="IPR008906">
    <property type="entry name" value="HATC_C_dom"/>
</dbReference>
<dbReference type="PROSITE" id="PS50808">
    <property type="entry name" value="ZF_BED"/>
    <property type="match status" value="1"/>
</dbReference>
<dbReference type="SMART" id="SM00614">
    <property type="entry name" value="ZnF_BED"/>
    <property type="match status" value="1"/>
</dbReference>
<evidence type="ECO:0000256" key="2">
    <source>
        <dbReference type="ARBA" id="ARBA00011738"/>
    </source>
</evidence>